<evidence type="ECO:0000313" key="5">
    <source>
        <dbReference type="EMBL" id="TDA40036.1"/>
    </source>
</evidence>
<sequence length="277" mass="31322">MSVSDFMSSPVIIAYPTDNLAYVRNLMLKKGVSRLVVIERNHPIGMITRKDIIRKLRSYDFQQRDFDSILVSEIMRSPIISINENSSIIEAAKEMLNENIRGLPVVNNKGELVGIITKTDITRYFAENIESKYTVKSICQTNNIPIVNRHHSVYRVIDILEKSNNDRVIVVDGGKPVGIITETDLSFITLPKKVESFIKRIRKEYGEVSYERIYLIPVAEDIMTPDPITIKEDEDANLAAKMLIEYNIGGMPVINDDNKLTGVITKFDFVKALAKGG</sequence>
<feature type="domain" description="CBS" evidence="3">
    <location>
        <begin position="75"/>
        <end position="131"/>
    </location>
</feature>
<feature type="domain" description="CBS" evidence="3">
    <location>
        <begin position="7"/>
        <end position="66"/>
    </location>
</feature>
<proteinExistence type="predicted"/>
<protein>
    <submittedName>
        <fullName evidence="4">CBS domain-containing protein</fullName>
    </submittedName>
</protein>
<dbReference type="InterPro" id="IPR000644">
    <property type="entry name" value="CBS_dom"/>
</dbReference>
<dbReference type="Proteomes" id="UP000316080">
    <property type="component" value="Unassembled WGS sequence"/>
</dbReference>
<dbReference type="PANTHER" id="PTHR43080:SF2">
    <property type="entry name" value="CBS DOMAIN-CONTAINING PROTEIN"/>
    <property type="match status" value="1"/>
</dbReference>
<comment type="caution">
    <text evidence="4">The sequence shown here is derived from an EMBL/GenBank/DDBJ whole genome shotgun (WGS) entry which is preliminary data.</text>
</comment>
<evidence type="ECO:0000313" key="7">
    <source>
        <dbReference type="Proteomes" id="UP000317265"/>
    </source>
</evidence>
<organism evidence="4 6">
    <name type="scientific">Thermoproteota archaeon</name>
    <dbReference type="NCBI Taxonomy" id="2056631"/>
    <lineage>
        <taxon>Archaea</taxon>
        <taxon>Thermoproteota</taxon>
    </lineage>
</organism>
<dbReference type="InterPro" id="IPR046342">
    <property type="entry name" value="CBS_dom_sf"/>
</dbReference>
<dbReference type="Pfam" id="PF00571">
    <property type="entry name" value="CBS"/>
    <property type="match status" value="4"/>
</dbReference>
<evidence type="ECO:0000259" key="3">
    <source>
        <dbReference type="PROSITE" id="PS51371"/>
    </source>
</evidence>
<gene>
    <name evidence="5" type="ORF">DSO09_01535</name>
    <name evidence="4" type="ORF">EF809_03115</name>
</gene>
<evidence type="ECO:0000313" key="6">
    <source>
        <dbReference type="Proteomes" id="UP000316080"/>
    </source>
</evidence>
<dbReference type="CDD" id="cd02205">
    <property type="entry name" value="CBS_pair_SF"/>
    <property type="match status" value="1"/>
</dbReference>
<name>A0A520KFR0_9CREN</name>
<evidence type="ECO:0000313" key="4">
    <source>
        <dbReference type="EMBL" id="RZN56376.1"/>
    </source>
</evidence>
<feature type="domain" description="CBS" evidence="3">
    <location>
        <begin position="140"/>
        <end position="196"/>
    </location>
</feature>
<feature type="domain" description="CBS" evidence="3">
    <location>
        <begin position="223"/>
        <end position="277"/>
    </location>
</feature>
<evidence type="ECO:0000256" key="1">
    <source>
        <dbReference type="ARBA" id="ARBA00023122"/>
    </source>
</evidence>
<dbReference type="PANTHER" id="PTHR43080">
    <property type="entry name" value="CBS DOMAIN-CONTAINING PROTEIN CBSX3, MITOCHONDRIAL"/>
    <property type="match status" value="1"/>
</dbReference>
<evidence type="ECO:0000256" key="2">
    <source>
        <dbReference type="PROSITE-ProRule" id="PRU00703"/>
    </source>
</evidence>
<dbReference type="Proteomes" id="UP000317265">
    <property type="component" value="Unassembled WGS sequence"/>
</dbReference>
<dbReference type="EMBL" id="QNVI01000016">
    <property type="protein sequence ID" value="TDA40036.1"/>
    <property type="molecule type" value="Genomic_DNA"/>
</dbReference>
<dbReference type="EMBL" id="RXIH01000025">
    <property type="protein sequence ID" value="RZN56376.1"/>
    <property type="molecule type" value="Genomic_DNA"/>
</dbReference>
<dbReference type="InterPro" id="IPR051257">
    <property type="entry name" value="Diverse_CBS-Domain"/>
</dbReference>
<reference evidence="4 6" key="2">
    <citation type="journal article" date="2019" name="Nat. Microbiol.">
        <title>Wide diversity of methane and short-chain alkane metabolisms in uncultured archaea.</title>
        <authorList>
            <person name="Borrel G."/>
            <person name="Adam P.S."/>
            <person name="McKay L.J."/>
            <person name="Chen L.X."/>
            <person name="Sierra-Garcia I.N."/>
            <person name="Sieber C.M."/>
            <person name="Letourneur Q."/>
            <person name="Ghozlane A."/>
            <person name="Andersen G.L."/>
            <person name="Li W.J."/>
            <person name="Hallam S.J."/>
            <person name="Muyzer G."/>
            <person name="de Oliveira V.M."/>
            <person name="Inskeep W.P."/>
            <person name="Banfield J.F."/>
            <person name="Gribaldo S."/>
        </authorList>
    </citation>
    <scope>NUCLEOTIDE SEQUENCE [LARGE SCALE GENOMIC DNA]</scope>
    <source>
        <strain evidence="4">Verst-YHS</strain>
    </source>
</reference>
<dbReference type="SUPFAM" id="SSF54631">
    <property type="entry name" value="CBS-domain pair"/>
    <property type="match status" value="2"/>
</dbReference>
<dbReference type="SMART" id="SM00116">
    <property type="entry name" value="CBS"/>
    <property type="match status" value="4"/>
</dbReference>
<dbReference type="Gene3D" id="3.10.580.10">
    <property type="entry name" value="CBS-domain"/>
    <property type="match status" value="2"/>
</dbReference>
<reference evidence="5 7" key="1">
    <citation type="journal article" date="2019" name="Nat. Microbiol.">
        <title>Expanding anaerobic alkane metabolism in the domain of Archaea.</title>
        <authorList>
            <person name="Wang Y."/>
            <person name="Wegener G."/>
            <person name="Hou J."/>
            <person name="Wang F."/>
            <person name="Xiao X."/>
        </authorList>
    </citation>
    <scope>NUCLEOTIDE SEQUENCE [LARGE SCALE GENOMIC DNA]</scope>
    <source>
        <strain evidence="5">WYZ-LMO11</strain>
    </source>
</reference>
<dbReference type="PROSITE" id="PS51371">
    <property type="entry name" value="CBS"/>
    <property type="match status" value="4"/>
</dbReference>
<dbReference type="AlphaFoldDB" id="A0A520KFR0"/>
<accession>A0A520KFR0</accession>
<keyword evidence="1 2" id="KW-0129">CBS domain</keyword>